<dbReference type="SUPFAM" id="SSF52540">
    <property type="entry name" value="P-loop containing nucleoside triphosphate hydrolases"/>
    <property type="match status" value="1"/>
</dbReference>
<protein>
    <recommendedName>
        <fullName evidence="5">Ribosome-binding ATPase YchF</fullName>
    </recommendedName>
</protein>
<dbReference type="AlphaFoldDB" id="A0A178M7D3"/>
<comment type="function">
    <text evidence="5">ATPase that binds to both the 70S ribosome and the 50S ribosomal subunit in a nucleotide-independent manner.</text>
</comment>
<evidence type="ECO:0000256" key="3">
    <source>
        <dbReference type="ARBA" id="ARBA00022741"/>
    </source>
</evidence>
<comment type="cofactor">
    <cofactor evidence="1">
        <name>Mg(2+)</name>
        <dbReference type="ChEBI" id="CHEBI:18420"/>
    </cofactor>
</comment>
<keyword evidence="4 5" id="KW-0067">ATP-binding</keyword>
<evidence type="ECO:0000256" key="1">
    <source>
        <dbReference type="ARBA" id="ARBA00001946"/>
    </source>
</evidence>
<dbReference type="PROSITE" id="PS51880">
    <property type="entry name" value="TGS"/>
    <property type="match status" value="1"/>
</dbReference>
<dbReference type="InterPro" id="IPR012676">
    <property type="entry name" value="TGS-like"/>
</dbReference>
<keyword evidence="3 5" id="KW-0547">Nucleotide-binding</keyword>
<dbReference type="FunFam" id="1.10.150.300:FF:000001">
    <property type="entry name" value="Ribosome-binding ATPase YchF"/>
    <property type="match status" value="1"/>
</dbReference>
<dbReference type="Gene3D" id="3.40.50.300">
    <property type="entry name" value="P-loop containing nucleotide triphosphate hydrolases"/>
    <property type="match status" value="1"/>
</dbReference>
<dbReference type="InterPro" id="IPR013029">
    <property type="entry name" value="YchF_C"/>
</dbReference>
<organism evidence="7 8">
    <name type="scientific">Chloroflexus islandicus</name>
    <dbReference type="NCBI Taxonomy" id="1707952"/>
    <lineage>
        <taxon>Bacteria</taxon>
        <taxon>Bacillati</taxon>
        <taxon>Chloroflexota</taxon>
        <taxon>Chloroflexia</taxon>
        <taxon>Chloroflexales</taxon>
        <taxon>Chloroflexineae</taxon>
        <taxon>Chloroflexaceae</taxon>
        <taxon>Chloroflexus</taxon>
    </lineage>
</organism>
<dbReference type="Gene3D" id="1.10.150.300">
    <property type="entry name" value="TGS-like domain"/>
    <property type="match status" value="1"/>
</dbReference>
<dbReference type="NCBIfam" id="TIGR00092">
    <property type="entry name" value="redox-regulated ATPase YchF"/>
    <property type="match status" value="1"/>
</dbReference>
<dbReference type="PIRSF" id="PIRSF006641">
    <property type="entry name" value="CHP00092"/>
    <property type="match status" value="1"/>
</dbReference>
<dbReference type="Gene3D" id="3.10.20.30">
    <property type="match status" value="1"/>
</dbReference>
<feature type="domain" description="TGS" evidence="6">
    <location>
        <begin position="275"/>
        <end position="358"/>
    </location>
</feature>
<name>A0A178M7D3_9CHLR</name>
<dbReference type="PANTHER" id="PTHR23305">
    <property type="entry name" value="OBG GTPASE FAMILY"/>
    <property type="match status" value="1"/>
</dbReference>
<dbReference type="GO" id="GO:0005737">
    <property type="term" value="C:cytoplasm"/>
    <property type="evidence" value="ECO:0007669"/>
    <property type="project" value="TreeGrafter"/>
</dbReference>
<dbReference type="Proteomes" id="UP000078287">
    <property type="component" value="Unassembled WGS sequence"/>
</dbReference>
<comment type="similarity">
    <text evidence="5">Belongs to the TRAFAC class OBG-HflX-like GTPase superfamily. OBG GTPase family. YchF/OLA1 subfamily.</text>
</comment>
<dbReference type="GO" id="GO:0016887">
    <property type="term" value="F:ATP hydrolysis activity"/>
    <property type="evidence" value="ECO:0007669"/>
    <property type="project" value="UniProtKB-UniRule"/>
</dbReference>
<evidence type="ECO:0000256" key="5">
    <source>
        <dbReference type="HAMAP-Rule" id="MF_00944"/>
    </source>
</evidence>
<dbReference type="STRING" id="1707952.A6A03_16170"/>
<sequence>MKIAIIGLPNSGKTTVFNALTRGHAETAAYSSGQLEPNLATVKVPDPRLDVLAQMFKPRKITYADVQYVDIGGLSGSGRAGGGLPPVLLNYIASADALLHVVRAFEDPAVPHPNGSVDPQRDIAAVDLELAFSDLGIIERRLNRLNAEIPKLPAKEKELRTAERDLLQRLREALEAEIPIRALELTDDEARMIRGYQFLTAKPMLIAPNIGEADIAHPPQIAYPHRNSAVEPLCGKIEAELAQLDDEEARAFMEDLGITAPARDRVIKASYGLLGLISFLTAGPDEVRAWPIPRGTPAVEAAGVIHSDIQRGFIRAEIVAYHDLIAAGSMHEAKKAGHVRMEGKQYIVQDGDICHFLFNV</sequence>
<dbReference type="InterPro" id="IPR027417">
    <property type="entry name" value="P-loop_NTPase"/>
</dbReference>
<dbReference type="GO" id="GO:0046872">
    <property type="term" value="F:metal ion binding"/>
    <property type="evidence" value="ECO:0007669"/>
    <property type="project" value="UniProtKB-KW"/>
</dbReference>
<evidence type="ECO:0000256" key="2">
    <source>
        <dbReference type="ARBA" id="ARBA00022723"/>
    </source>
</evidence>
<dbReference type="EMBL" id="LWQS01000063">
    <property type="protein sequence ID" value="OAN44652.1"/>
    <property type="molecule type" value="Genomic_DNA"/>
</dbReference>
<dbReference type="CDD" id="cd04867">
    <property type="entry name" value="TGS_YchF_OLA1"/>
    <property type="match status" value="1"/>
</dbReference>
<dbReference type="GO" id="GO:0005525">
    <property type="term" value="F:GTP binding"/>
    <property type="evidence" value="ECO:0007669"/>
    <property type="project" value="InterPro"/>
</dbReference>
<dbReference type="RefSeq" id="WP_066788940.1">
    <property type="nucleotide sequence ID" value="NZ_LWQS01000063.1"/>
</dbReference>
<dbReference type="InterPro" id="IPR006073">
    <property type="entry name" value="GTP-bd"/>
</dbReference>
<dbReference type="Pfam" id="PF06071">
    <property type="entry name" value="YchF-GTPase_C"/>
    <property type="match status" value="1"/>
</dbReference>
<dbReference type="InterPro" id="IPR012675">
    <property type="entry name" value="Beta-grasp_dom_sf"/>
</dbReference>
<gene>
    <name evidence="5" type="primary">ychF</name>
    <name evidence="7" type="ORF">A6A03_16170</name>
</gene>
<dbReference type="GO" id="GO:0005524">
    <property type="term" value="F:ATP binding"/>
    <property type="evidence" value="ECO:0007669"/>
    <property type="project" value="UniProtKB-UniRule"/>
</dbReference>
<evidence type="ECO:0000256" key="4">
    <source>
        <dbReference type="ARBA" id="ARBA00022840"/>
    </source>
</evidence>
<dbReference type="InterPro" id="IPR004396">
    <property type="entry name" value="ATPase_YchF/OLA1"/>
</dbReference>
<keyword evidence="8" id="KW-1185">Reference proteome</keyword>
<feature type="binding site" evidence="5">
    <location>
        <begin position="10"/>
        <end position="15"/>
    </location>
    <ligand>
        <name>ATP</name>
        <dbReference type="ChEBI" id="CHEBI:30616"/>
    </ligand>
</feature>
<accession>A0A178M7D3</accession>
<dbReference type="PANTHER" id="PTHR23305:SF18">
    <property type="entry name" value="OBG-TYPE G DOMAIN-CONTAINING PROTEIN"/>
    <property type="match status" value="1"/>
</dbReference>
<evidence type="ECO:0000313" key="7">
    <source>
        <dbReference type="EMBL" id="OAN44652.1"/>
    </source>
</evidence>
<evidence type="ECO:0000313" key="8">
    <source>
        <dbReference type="Proteomes" id="UP000078287"/>
    </source>
</evidence>
<comment type="caution">
    <text evidence="7">The sequence shown here is derived from an EMBL/GenBank/DDBJ whole genome shotgun (WGS) entry which is preliminary data.</text>
</comment>
<dbReference type="PRINTS" id="PR00326">
    <property type="entry name" value="GTP1OBG"/>
</dbReference>
<dbReference type="GO" id="GO:0043023">
    <property type="term" value="F:ribosomal large subunit binding"/>
    <property type="evidence" value="ECO:0007669"/>
    <property type="project" value="UniProtKB-UniRule"/>
</dbReference>
<dbReference type="FunFam" id="3.10.20.30:FF:000001">
    <property type="entry name" value="Ribosome-binding ATPase YchF"/>
    <property type="match status" value="1"/>
</dbReference>
<dbReference type="Pfam" id="PF01926">
    <property type="entry name" value="MMR_HSR1"/>
    <property type="match status" value="1"/>
</dbReference>
<reference evidence="7 8" key="1">
    <citation type="submission" date="2016-04" db="EMBL/GenBank/DDBJ databases">
        <title>Chloroflexus islandicus sp. nov., a thermophilic filamentous anoxygenic phototrophic bacterium from geyser Strokkur (Iceland).</title>
        <authorList>
            <person name="Gaisin V.A."/>
            <person name="Kalashnikov A.M."/>
            <person name="Sukhacheva M.V."/>
            <person name="Grouzdev D.S."/>
            <person name="Ivanov T.M."/>
            <person name="Kuznetsov B."/>
            <person name="Gorlenko V.M."/>
        </authorList>
    </citation>
    <scope>NUCLEOTIDE SEQUENCE [LARGE SCALE GENOMIC DNA]</scope>
    <source>
        <strain evidence="8">isl-2</strain>
    </source>
</reference>
<dbReference type="HAMAP" id="MF_00944">
    <property type="entry name" value="YchF_OLA1_ATPase"/>
    <property type="match status" value="1"/>
</dbReference>
<dbReference type="SUPFAM" id="SSF81271">
    <property type="entry name" value="TGS-like"/>
    <property type="match status" value="1"/>
</dbReference>
<dbReference type="InterPro" id="IPR004095">
    <property type="entry name" value="TGS"/>
</dbReference>
<evidence type="ECO:0000259" key="6">
    <source>
        <dbReference type="PROSITE" id="PS51880"/>
    </source>
</evidence>
<dbReference type="InterPro" id="IPR023192">
    <property type="entry name" value="TGS-like_dom_sf"/>
</dbReference>
<keyword evidence="2" id="KW-0479">Metal-binding</keyword>
<dbReference type="OrthoDB" id="9807318at2"/>
<proteinExistence type="inferred from homology"/>